<evidence type="ECO:0000313" key="8">
    <source>
        <dbReference type="EMBL" id="AHH45394.1"/>
    </source>
</evidence>
<evidence type="ECO:0000256" key="3">
    <source>
        <dbReference type="ARBA" id="ARBA00022475"/>
    </source>
</evidence>
<keyword evidence="3" id="KW-1003">Cell membrane</keyword>
<accession>W5UT55</accession>
<keyword evidence="5 7" id="KW-1133">Transmembrane helix</keyword>
<protein>
    <submittedName>
        <fullName evidence="8">Glycerol ABC transporter, permease protein</fullName>
    </submittedName>
</protein>
<dbReference type="Gene3D" id="1.10.3720.10">
    <property type="entry name" value="MetI-like"/>
    <property type="match status" value="1"/>
</dbReference>
<evidence type="ECO:0000313" key="9">
    <source>
        <dbReference type="Proteomes" id="UP000019229"/>
    </source>
</evidence>
<evidence type="ECO:0000256" key="5">
    <source>
        <dbReference type="ARBA" id="ARBA00022989"/>
    </source>
</evidence>
<evidence type="ECO:0000256" key="1">
    <source>
        <dbReference type="ARBA" id="ARBA00004651"/>
    </source>
</evidence>
<keyword evidence="6 7" id="KW-0472">Membrane</keyword>
<dbReference type="GO" id="GO:0005886">
    <property type="term" value="C:plasma membrane"/>
    <property type="evidence" value="ECO:0007669"/>
    <property type="project" value="UniProtKB-SubCell"/>
</dbReference>
<dbReference type="PANTHER" id="PTHR30193:SF37">
    <property type="entry name" value="INNER MEMBRANE ABC TRANSPORTER PERMEASE PROTEIN YCJO"/>
    <property type="match status" value="1"/>
</dbReference>
<reference evidence="8 9" key="1">
    <citation type="journal article" date="2014" name="Genome Announc.">
        <title>Complete Genome Sequence of Mycoplasma bovoculi Strain M165/69T (ATCC 29104).</title>
        <authorList>
            <person name="Calcutt M.J."/>
            <person name="Foecking M.F."/>
        </authorList>
    </citation>
    <scope>NUCLEOTIDE SEQUENCE [LARGE SCALE GENOMIC DNA]</scope>
    <source>
        <strain evidence="8">M165/69</strain>
    </source>
</reference>
<dbReference type="eggNOG" id="COG1175">
    <property type="taxonomic scope" value="Bacteria"/>
</dbReference>
<feature type="transmembrane region" description="Helical" evidence="7">
    <location>
        <begin position="269"/>
        <end position="288"/>
    </location>
</feature>
<dbReference type="InterPro" id="IPR051393">
    <property type="entry name" value="ABC_transporter_permease"/>
</dbReference>
<evidence type="ECO:0000256" key="6">
    <source>
        <dbReference type="ARBA" id="ARBA00023136"/>
    </source>
</evidence>
<dbReference type="InterPro" id="IPR035906">
    <property type="entry name" value="MetI-like_sf"/>
</dbReference>
<proteinExistence type="predicted"/>
<feature type="transmembrane region" description="Helical" evidence="7">
    <location>
        <begin position="20"/>
        <end position="39"/>
    </location>
</feature>
<name>W5UT55_9BACT</name>
<feature type="transmembrane region" description="Helical" evidence="7">
    <location>
        <begin position="81"/>
        <end position="101"/>
    </location>
</feature>
<keyword evidence="4 7" id="KW-0812">Transmembrane</keyword>
<organism evidence="8 9">
    <name type="scientific">Mesomycoplasma bovoculi M165/69</name>
    <dbReference type="NCBI Taxonomy" id="743966"/>
    <lineage>
        <taxon>Bacteria</taxon>
        <taxon>Bacillati</taxon>
        <taxon>Mycoplasmatota</taxon>
        <taxon>Mycoplasmoidales</taxon>
        <taxon>Metamycoplasmataceae</taxon>
        <taxon>Mesomycoplasma</taxon>
    </lineage>
</organism>
<dbReference type="STRING" id="743966.MYB_01950"/>
<keyword evidence="2" id="KW-0813">Transport</keyword>
<comment type="subcellular location">
    <subcellularLocation>
        <location evidence="1">Cell membrane</location>
        <topology evidence="1">Multi-pass membrane protein</topology>
    </subcellularLocation>
</comment>
<dbReference type="EMBL" id="CP007154">
    <property type="protein sequence ID" value="AHH45394.1"/>
    <property type="molecule type" value="Genomic_DNA"/>
</dbReference>
<dbReference type="SUPFAM" id="SSF161098">
    <property type="entry name" value="MetI-like"/>
    <property type="match status" value="1"/>
</dbReference>
<gene>
    <name evidence="8" type="primary">gtsB</name>
    <name evidence="8" type="ORF">MYB_01950</name>
</gene>
<feature type="transmembrane region" description="Helical" evidence="7">
    <location>
        <begin position="162"/>
        <end position="185"/>
    </location>
</feature>
<keyword evidence="9" id="KW-1185">Reference proteome</keyword>
<evidence type="ECO:0000256" key="2">
    <source>
        <dbReference type="ARBA" id="ARBA00022448"/>
    </source>
</evidence>
<feature type="transmembrane region" description="Helical" evidence="7">
    <location>
        <begin position="215"/>
        <end position="234"/>
    </location>
</feature>
<dbReference type="RefSeq" id="WP_025279632.1">
    <property type="nucleotide sequence ID" value="NZ_CP007154.1"/>
</dbReference>
<feature type="transmembrane region" description="Helical" evidence="7">
    <location>
        <begin position="113"/>
        <end position="136"/>
    </location>
</feature>
<sequence length="309" mass="35510">MNFSEKLVKLKVKKQNLVSIFLMSPILMFIFVFSIYPIVDAFVQSFKIQDPLGPQTTVGIDNYKKLLVDANFNNAIQNSTILFFVSSPIALFGGFLIALLLDKLSTKISQKFFVTALYSQFFISAFAIGLSFTFLFGEKNMLSKILGIDFSFGTGKKAIDLIWLYIIYQLWRAIPFNTVLFFFAISNINNRYRKNFVIDKLSLWDKVVNLYLKEIGVQFIVIAYTNFIFATMLYPPVITGATNLNLHKGHTIASYIIDSSKDNLYKRNAASFISLLFLIAIFSSFIIFNPKIWIKIYQFFKKITKVKRV</sequence>
<dbReference type="PATRIC" id="fig|743966.3.peg.393"/>
<dbReference type="Proteomes" id="UP000019229">
    <property type="component" value="Chromosome"/>
</dbReference>
<dbReference type="AlphaFoldDB" id="W5UT55"/>
<evidence type="ECO:0000256" key="4">
    <source>
        <dbReference type="ARBA" id="ARBA00022692"/>
    </source>
</evidence>
<evidence type="ECO:0000256" key="7">
    <source>
        <dbReference type="SAM" id="Phobius"/>
    </source>
</evidence>
<dbReference type="HOGENOM" id="CLU_908564_0_0_14"/>
<dbReference type="PANTHER" id="PTHR30193">
    <property type="entry name" value="ABC TRANSPORTER PERMEASE PROTEIN"/>
    <property type="match status" value="1"/>
</dbReference>
<dbReference type="KEGG" id="mbc:MYB_01950"/>